<dbReference type="SUPFAM" id="SSF50475">
    <property type="entry name" value="FMN-binding split barrel"/>
    <property type="match status" value="1"/>
</dbReference>
<dbReference type="InterPro" id="IPR012349">
    <property type="entry name" value="Split_barrel_FMN-bd"/>
</dbReference>
<dbReference type="GO" id="GO:0016491">
    <property type="term" value="F:oxidoreductase activity"/>
    <property type="evidence" value="ECO:0007669"/>
    <property type="project" value="UniProtKB-KW"/>
</dbReference>
<evidence type="ECO:0000313" key="3">
    <source>
        <dbReference type="Proteomes" id="UP001597371"/>
    </source>
</evidence>
<feature type="region of interest" description="Disordered" evidence="1">
    <location>
        <begin position="68"/>
        <end position="87"/>
    </location>
</feature>
<comment type="caution">
    <text evidence="2">The sequence shown here is derived from an EMBL/GenBank/DDBJ whole genome shotgun (WGS) entry which is preliminary data.</text>
</comment>
<organism evidence="2 3">
    <name type="scientific">Aureimonas populi</name>
    <dbReference type="NCBI Taxonomy" id="1701758"/>
    <lineage>
        <taxon>Bacteria</taxon>
        <taxon>Pseudomonadati</taxon>
        <taxon>Pseudomonadota</taxon>
        <taxon>Alphaproteobacteria</taxon>
        <taxon>Hyphomicrobiales</taxon>
        <taxon>Aurantimonadaceae</taxon>
        <taxon>Aureimonas</taxon>
    </lineage>
</organism>
<gene>
    <name evidence="2" type="ORF">ACFSKQ_11895</name>
</gene>
<proteinExistence type="predicted"/>
<reference evidence="3" key="1">
    <citation type="journal article" date="2019" name="Int. J. Syst. Evol. Microbiol.">
        <title>The Global Catalogue of Microorganisms (GCM) 10K type strain sequencing project: providing services to taxonomists for standard genome sequencing and annotation.</title>
        <authorList>
            <consortium name="The Broad Institute Genomics Platform"/>
            <consortium name="The Broad Institute Genome Sequencing Center for Infectious Disease"/>
            <person name="Wu L."/>
            <person name="Ma J."/>
        </authorList>
    </citation>
    <scope>NUCLEOTIDE SEQUENCE [LARGE SCALE GENOMIC DNA]</scope>
    <source>
        <strain evidence="3">ZS-35-S2</strain>
    </source>
</reference>
<feature type="compositionally biased region" description="Polar residues" evidence="1">
    <location>
        <begin position="75"/>
        <end position="87"/>
    </location>
</feature>
<evidence type="ECO:0000313" key="2">
    <source>
        <dbReference type="EMBL" id="MFD2238161.1"/>
    </source>
</evidence>
<dbReference type="EC" id="1.5.1.-" evidence="2"/>
<dbReference type="PANTHER" id="PTHR43812:SF2">
    <property type="entry name" value="FLAVIN REDUCTASE LIKE DOMAIN-CONTAINING PROTEIN"/>
    <property type="match status" value="1"/>
</dbReference>
<sequence>MTIYHSYDPHEGHRLAHSPIKAIIAPRPIGWISTLGPDGIANLAPYSFFNIVSERPPILLFSSEGRKDTIRKGRSSSTSPLATSLEP</sequence>
<dbReference type="Gene3D" id="2.30.110.10">
    <property type="entry name" value="Electron Transport, Fmn-binding Protein, Chain A"/>
    <property type="match status" value="1"/>
</dbReference>
<protein>
    <submittedName>
        <fullName evidence="2">Flavin reductase family protein</fullName>
        <ecNumber evidence="2">1.5.1.-</ecNumber>
    </submittedName>
</protein>
<dbReference type="EMBL" id="JBHUIJ010000013">
    <property type="protein sequence ID" value="MFD2238161.1"/>
    <property type="molecule type" value="Genomic_DNA"/>
</dbReference>
<accession>A0ABW5CPD9</accession>
<keyword evidence="2" id="KW-0560">Oxidoreductase</keyword>
<name>A0ABW5CPD9_9HYPH</name>
<dbReference type="Proteomes" id="UP001597371">
    <property type="component" value="Unassembled WGS sequence"/>
</dbReference>
<keyword evidence="3" id="KW-1185">Reference proteome</keyword>
<dbReference type="PANTHER" id="PTHR43812">
    <property type="entry name" value="BLR2425 PROTEIN"/>
    <property type="match status" value="1"/>
</dbReference>
<dbReference type="RefSeq" id="WP_209739001.1">
    <property type="nucleotide sequence ID" value="NZ_CP072611.1"/>
</dbReference>
<evidence type="ECO:0000256" key="1">
    <source>
        <dbReference type="SAM" id="MobiDB-lite"/>
    </source>
</evidence>